<dbReference type="Proteomes" id="UP000001366">
    <property type="component" value="Chromosome"/>
</dbReference>
<comment type="catalytic activity">
    <reaction evidence="8 9">
        <text>(R)-pantoate + NADP(+) = 2-dehydropantoate + NADPH + H(+)</text>
        <dbReference type="Rhea" id="RHEA:16233"/>
        <dbReference type="ChEBI" id="CHEBI:11561"/>
        <dbReference type="ChEBI" id="CHEBI:15378"/>
        <dbReference type="ChEBI" id="CHEBI:15980"/>
        <dbReference type="ChEBI" id="CHEBI:57783"/>
        <dbReference type="ChEBI" id="CHEBI:58349"/>
        <dbReference type="EC" id="1.1.1.169"/>
    </reaction>
</comment>
<keyword evidence="5 9" id="KW-0521">NADP</keyword>
<dbReference type="SUPFAM" id="SSF51735">
    <property type="entry name" value="NAD(P)-binding Rossmann-fold domains"/>
    <property type="match status" value="1"/>
</dbReference>
<dbReference type="eggNOG" id="COG1893">
    <property type="taxonomic scope" value="Bacteria"/>
</dbReference>
<dbReference type="HOGENOM" id="CLU_031468_0_0_0"/>
<evidence type="ECO:0000256" key="4">
    <source>
        <dbReference type="ARBA" id="ARBA00019465"/>
    </source>
</evidence>
<feature type="domain" description="Ketopantoate reductase N-terminal" evidence="10">
    <location>
        <begin position="3"/>
        <end position="152"/>
    </location>
</feature>
<keyword evidence="9" id="KW-0566">Pantothenate biosynthesis</keyword>
<dbReference type="PANTHER" id="PTHR21708">
    <property type="entry name" value="PROBABLE 2-DEHYDROPANTOATE 2-REDUCTASE"/>
    <property type="match status" value="1"/>
</dbReference>
<organism evidence="12 13">
    <name type="scientific">Persephonella marina (strain DSM 14350 / EX-H1)</name>
    <dbReference type="NCBI Taxonomy" id="123214"/>
    <lineage>
        <taxon>Bacteria</taxon>
        <taxon>Pseudomonadati</taxon>
        <taxon>Aquificota</taxon>
        <taxon>Aquificia</taxon>
        <taxon>Aquificales</taxon>
        <taxon>Hydrogenothermaceae</taxon>
        <taxon>Persephonella</taxon>
    </lineage>
</organism>
<dbReference type="Gene3D" id="1.10.1040.10">
    <property type="entry name" value="N-(1-d-carboxylethyl)-l-norvaline Dehydrogenase, domain 2"/>
    <property type="match status" value="1"/>
</dbReference>
<evidence type="ECO:0000256" key="7">
    <source>
        <dbReference type="ARBA" id="ARBA00032024"/>
    </source>
</evidence>
<dbReference type="Pfam" id="PF08546">
    <property type="entry name" value="ApbA_C"/>
    <property type="match status" value="1"/>
</dbReference>
<keyword evidence="13" id="KW-1185">Reference proteome</keyword>
<dbReference type="InterPro" id="IPR036291">
    <property type="entry name" value="NAD(P)-bd_dom_sf"/>
</dbReference>
<feature type="domain" description="Ketopantoate reductase C-terminal" evidence="11">
    <location>
        <begin position="182"/>
        <end position="309"/>
    </location>
</feature>
<dbReference type="InterPro" id="IPR013752">
    <property type="entry name" value="KPA_reductase"/>
</dbReference>
<reference evidence="12 13" key="1">
    <citation type="journal article" date="2009" name="J. Bacteriol.">
        <title>Complete and draft genome sequences of six members of the Aquificales.</title>
        <authorList>
            <person name="Reysenbach A.L."/>
            <person name="Hamamura N."/>
            <person name="Podar M."/>
            <person name="Griffiths E."/>
            <person name="Ferreira S."/>
            <person name="Hochstein R."/>
            <person name="Heidelberg J."/>
            <person name="Johnson J."/>
            <person name="Mead D."/>
            <person name="Pohorille A."/>
            <person name="Sarmiento M."/>
            <person name="Schweighofer K."/>
            <person name="Seshadri R."/>
            <person name="Voytek M.A."/>
        </authorList>
    </citation>
    <scope>NUCLEOTIDE SEQUENCE [LARGE SCALE GENOMIC DNA]</scope>
    <source>
        <strain evidence="13">DSM 14350 / EX-H1</strain>
    </source>
</reference>
<dbReference type="GO" id="GO:0005737">
    <property type="term" value="C:cytoplasm"/>
    <property type="evidence" value="ECO:0007669"/>
    <property type="project" value="TreeGrafter"/>
</dbReference>
<dbReference type="InterPro" id="IPR013332">
    <property type="entry name" value="KPR_N"/>
</dbReference>
<keyword evidence="6 9" id="KW-0560">Oxidoreductase</keyword>
<dbReference type="GO" id="GO:0015940">
    <property type="term" value="P:pantothenate biosynthetic process"/>
    <property type="evidence" value="ECO:0007669"/>
    <property type="project" value="UniProtKB-UniPathway"/>
</dbReference>
<comment type="pathway">
    <text evidence="1 9">Cofactor biosynthesis; (R)-pantothenate biosynthesis; (R)-pantoate from 3-methyl-2-oxobutanoate: step 2/2.</text>
</comment>
<dbReference type="EC" id="1.1.1.169" evidence="3 9"/>
<dbReference type="InterPro" id="IPR003710">
    <property type="entry name" value="ApbA"/>
</dbReference>
<dbReference type="GO" id="GO:0008677">
    <property type="term" value="F:2-dehydropantoate 2-reductase activity"/>
    <property type="evidence" value="ECO:0007669"/>
    <property type="project" value="UniProtKB-EC"/>
</dbReference>
<protein>
    <recommendedName>
        <fullName evidence="4 9">2-dehydropantoate 2-reductase</fullName>
        <ecNumber evidence="3 9">1.1.1.169</ecNumber>
    </recommendedName>
    <alternativeName>
        <fullName evidence="7 9">Ketopantoate reductase</fullName>
    </alternativeName>
</protein>
<dbReference type="Gene3D" id="3.40.50.720">
    <property type="entry name" value="NAD(P)-binding Rossmann-like Domain"/>
    <property type="match status" value="1"/>
</dbReference>
<sequence>MNIVVFGLGAVGTVFATFLKEAGYKVYGITKDKYLNDLKSSELRVKGIWGDHRVKLDGIFSSVSPLKDKKIDLIILSVKSYDTQNAVKSLKDMVSEKTKVIVAQNGYGNYEIVSEEIGKEHTLLARVIFGSKIIKPGFAEVTVNADDVRIGDPSGTIPEEEIIKIACIIKNAGIPASYDPDVYKTLWYKILYNCALNPLGALLSCSYGDLAENEETRKIMNRVIKEIFEVTEAHGIELNYESPEEYIEHFYKNLIPPTRNHYPSMYYDLKAGKKTEIDALNGAIVRLAREKDIYVPVNETITGMIKFIEGRLRG</sequence>
<evidence type="ECO:0000256" key="1">
    <source>
        <dbReference type="ARBA" id="ARBA00004994"/>
    </source>
</evidence>
<dbReference type="OrthoDB" id="9793586at2"/>
<dbReference type="STRING" id="123214.PERMA_0258"/>
<name>C0QTN8_PERMH</name>
<comment type="similarity">
    <text evidence="2 9">Belongs to the ketopantoate reductase family.</text>
</comment>
<proteinExistence type="inferred from homology"/>
<comment type="function">
    <text evidence="9">Catalyzes the NADPH-dependent reduction of ketopantoate into pantoic acid.</text>
</comment>
<dbReference type="InterPro" id="IPR013328">
    <property type="entry name" value="6PGD_dom2"/>
</dbReference>
<dbReference type="RefSeq" id="WP_012675455.1">
    <property type="nucleotide sequence ID" value="NC_012440.1"/>
</dbReference>
<dbReference type="PaxDb" id="123214-PERMA_0258"/>
<accession>C0QTN8</accession>
<evidence type="ECO:0000313" key="12">
    <source>
        <dbReference type="EMBL" id="ACO03216.1"/>
    </source>
</evidence>
<dbReference type="AlphaFoldDB" id="C0QTN8"/>
<dbReference type="UniPathway" id="UPA00028">
    <property type="reaction ID" value="UER00004"/>
</dbReference>
<dbReference type="EMBL" id="CP001230">
    <property type="protein sequence ID" value="ACO03216.1"/>
    <property type="molecule type" value="Genomic_DNA"/>
</dbReference>
<dbReference type="InterPro" id="IPR051402">
    <property type="entry name" value="KPR-Related"/>
</dbReference>
<evidence type="ECO:0000256" key="5">
    <source>
        <dbReference type="ARBA" id="ARBA00022857"/>
    </source>
</evidence>
<dbReference type="InterPro" id="IPR008927">
    <property type="entry name" value="6-PGluconate_DH-like_C_sf"/>
</dbReference>
<dbReference type="Pfam" id="PF02558">
    <property type="entry name" value="ApbA"/>
    <property type="match status" value="1"/>
</dbReference>
<dbReference type="FunFam" id="1.10.1040.10:FF:000017">
    <property type="entry name" value="2-dehydropantoate 2-reductase"/>
    <property type="match status" value="1"/>
</dbReference>
<evidence type="ECO:0000256" key="9">
    <source>
        <dbReference type="RuleBase" id="RU362068"/>
    </source>
</evidence>
<dbReference type="KEGG" id="pmx:PERMA_0258"/>
<evidence type="ECO:0000256" key="2">
    <source>
        <dbReference type="ARBA" id="ARBA00007870"/>
    </source>
</evidence>
<evidence type="ECO:0000259" key="11">
    <source>
        <dbReference type="Pfam" id="PF08546"/>
    </source>
</evidence>
<evidence type="ECO:0000313" key="13">
    <source>
        <dbReference type="Proteomes" id="UP000001366"/>
    </source>
</evidence>
<evidence type="ECO:0000259" key="10">
    <source>
        <dbReference type="Pfam" id="PF02558"/>
    </source>
</evidence>
<dbReference type="NCBIfam" id="TIGR00745">
    <property type="entry name" value="apbA_panE"/>
    <property type="match status" value="1"/>
</dbReference>
<evidence type="ECO:0000256" key="8">
    <source>
        <dbReference type="ARBA" id="ARBA00048793"/>
    </source>
</evidence>
<evidence type="ECO:0000256" key="6">
    <source>
        <dbReference type="ARBA" id="ARBA00023002"/>
    </source>
</evidence>
<gene>
    <name evidence="12" type="primary">panE</name>
    <name evidence="12" type="ordered locus">PERMA_0258</name>
</gene>
<dbReference type="SUPFAM" id="SSF48179">
    <property type="entry name" value="6-phosphogluconate dehydrogenase C-terminal domain-like"/>
    <property type="match status" value="1"/>
</dbReference>
<evidence type="ECO:0000256" key="3">
    <source>
        <dbReference type="ARBA" id="ARBA00013014"/>
    </source>
</evidence>
<dbReference type="PANTHER" id="PTHR21708:SF26">
    <property type="entry name" value="2-DEHYDROPANTOATE 2-REDUCTASE"/>
    <property type="match status" value="1"/>
</dbReference>